<evidence type="ECO:0000256" key="5">
    <source>
        <dbReference type="ARBA" id="ARBA00038344"/>
    </source>
</evidence>
<feature type="region of interest" description="Disordered" evidence="7">
    <location>
        <begin position="1"/>
        <end position="151"/>
    </location>
</feature>
<evidence type="ECO:0000256" key="1">
    <source>
        <dbReference type="ARBA" id="ARBA00004906"/>
    </source>
</evidence>
<dbReference type="GO" id="GO:0005634">
    <property type="term" value="C:nucleus"/>
    <property type="evidence" value="ECO:0007669"/>
    <property type="project" value="TreeGrafter"/>
</dbReference>
<gene>
    <name evidence="8" type="ORF">BDY21DRAFT_292639</name>
</gene>
<dbReference type="InterPro" id="IPR036322">
    <property type="entry name" value="WD40_repeat_dom_sf"/>
</dbReference>
<feature type="compositionally biased region" description="Low complexity" evidence="7">
    <location>
        <begin position="89"/>
        <end position="98"/>
    </location>
</feature>
<feature type="repeat" description="WD" evidence="6">
    <location>
        <begin position="282"/>
        <end position="323"/>
    </location>
</feature>
<dbReference type="GO" id="GO:0030674">
    <property type="term" value="F:protein-macromolecule adaptor activity"/>
    <property type="evidence" value="ECO:0007669"/>
    <property type="project" value="TreeGrafter"/>
</dbReference>
<keyword evidence="2 6" id="KW-0853">WD repeat</keyword>
<comment type="similarity">
    <text evidence="5">Belongs to the WD repeat cdt2 family.</text>
</comment>
<name>A0A6A6NQJ4_9PEZI</name>
<feature type="compositionally biased region" description="Polar residues" evidence="7">
    <location>
        <begin position="54"/>
        <end position="69"/>
    </location>
</feature>
<dbReference type="SUPFAM" id="SSF50978">
    <property type="entry name" value="WD40 repeat-like"/>
    <property type="match status" value="1"/>
</dbReference>
<dbReference type="PROSITE" id="PS50294">
    <property type="entry name" value="WD_REPEATS_REGION"/>
    <property type="match status" value="1"/>
</dbReference>
<evidence type="ECO:0000256" key="3">
    <source>
        <dbReference type="ARBA" id="ARBA00022737"/>
    </source>
</evidence>
<keyword evidence="3" id="KW-0677">Repeat</keyword>
<dbReference type="InterPro" id="IPR015943">
    <property type="entry name" value="WD40/YVTN_repeat-like_dom_sf"/>
</dbReference>
<organism evidence="8 9">
    <name type="scientific">Lineolata rhizophorae</name>
    <dbReference type="NCBI Taxonomy" id="578093"/>
    <lineage>
        <taxon>Eukaryota</taxon>
        <taxon>Fungi</taxon>
        <taxon>Dikarya</taxon>
        <taxon>Ascomycota</taxon>
        <taxon>Pezizomycotina</taxon>
        <taxon>Dothideomycetes</taxon>
        <taxon>Dothideomycetes incertae sedis</taxon>
        <taxon>Lineolatales</taxon>
        <taxon>Lineolataceae</taxon>
        <taxon>Lineolata</taxon>
    </lineage>
</organism>
<dbReference type="InterPro" id="IPR001680">
    <property type="entry name" value="WD40_rpt"/>
</dbReference>
<evidence type="ECO:0000256" key="2">
    <source>
        <dbReference type="ARBA" id="ARBA00022574"/>
    </source>
</evidence>
<dbReference type="EMBL" id="MU001696">
    <property type="protein sequence ID" value="KAF2453573.1"/>
    <property type="molecule type" value="Genomic_DNA"/>
</dbReference>
<feature type="repeat" description="WD" evidence="6">
    <location>
        <begin position="324"/>
        <end position="359"/>
    </location>
</feature>
<proteinExistence type="inferred from homology"/>
<dbReference type="Gene3D" id="2.130.10.10">
    <property type="entry name" value="YVTN repeat-like/Quinoprotein amine dehydrogenase"/>
    <property type="match status" value="2"/>
</dbReference>
<evidence type="ECO:0000256" key="7">
    <source>
        <dbReference type="SAM" id="MobiDB-lite"/>
    </source>
</evidence>
<dbReference type="OrthoDB" id="2096344at2759"/>
<accession>A0A6A6NQJ4</accession>
<dbReference type="GO" id="GO:0043161">
    <property type="term" value="P:proteasome-mediated ubiquitin-dependent protein catabolic process"/>
    <property type="evidence" value="ECO:0007669"/>
    <property type="project" value="TreeGrafter"/>
</dbReference>
<dbReference type="SMART" id="SM00320">
    <property type="entry name" value="WD40"/>
    <property type="match status" value="6"/>
</dbReference>
<dbReference type="Pfam" id="PF00400">
    <property type="entry name" value="WD40"/>
    <property type="match status" value="3"/>
</dbReference>
<evidence type="ECO:0000313" key="8">
    <source>
        <dbReference type="EMBL" id="KAF2453573.1"/>
    </source>
</evidence>
<evidence type="ECO:0000256" key="6">
    <source>
        <dbReference type="PROSITE-ProRule" id="PRU00221"/>
    </source>
</evidence>
<keyword evidence="9" id="KW-1185">Reference proteome</keyword>
<dbReference type="Proteomes" id="UP000799766">
    <property type="component" value="Unassembled WGS sequence"/>
</dbReference>
<protein>
    <submittedName>
        <fullName evidence="8">WD40-repeat-containing domain protein</fullName>
    </submittedName>
</protein>
<feature type="region of interest" description="Disordered" evidence="7">
    <location>
        <begin position="412"/>
        <end position="434"/>
    </location>
</feature>
<sequence length="740" mass="80302">MAEQEQRIPAHPPESEGSEQLASSPMGPPSSTGSRKPKKPPPITPKRFNRFFTPRSSTGQRGASVSGKSGRQLRDITKNASNRLIGAQSATSSSTSKSILFDDIPTRYDNESSQTPHIGSSKKRKGLLSPESSPIPPSPSKKPRCDNASPHQGIHIIHEDDFRQSSSIESSLEPEDVAFPRPIRKVNGLGSAGRILQRSFGGFNGLGRGYRVDHCSDGCRQTRDFYTGQDDCHIYSDKQLPFCVASCNTNSLVAIGDEEGSINVIETRPDEDALVIQSHVIFRPHQNAVMDMAFSSDDYVLATASGDQSCRVIDMLTQTTKYVLAGHTSSVKQIRFQPGNNNVLASSSRDGSVQLWDLRCRGTDGPTIDVHVPLGLGSTNPPVYNETRATYANIYNSIVGAHTDRQVTTSTLSSSTLNNAQSRDNGTKGELTTRRSGEVSITALSFLPVGREHLLLTASEASTSIKVWDIRGRYSSRRGGPVPISTTHQPESHSRHRQFGINSLALSSDTARLYALSRDSTVYAYATNHLILGQAPEFGPDRNRRHRYGGVGESKEGLGPLYGFRHPLFHATTFYVKASLRPAREDCPELLAVGSSDGCPVLFPTDERMFPQTDGDDDDREPRVPTVGGWPIPPRRTASAAGLGPASRLEDTIPIYHHGTPLVHGHVKEVTSSAWTHGGELVTVGDDYLVRCWRQDGAKAEKLRRAGQTGEGAMVRWGCGWAQGGEGGAGLGEDGEDEEV</sequence>
<dbReference type="InterPro" id="IPR051865">
    <property type="entry name" value="WD-repeat_CDT2_adapter"/>
</dbReference>
<feature type="region of interest" description="Disordered" evidence="7">
    <location>
        <begin position="612"/>
        <end position="642"/>
    </location>
</feature>
<dbReference type="AlphaFoldDB" id="A0A6A6NQJ4"/>
<dbReference type="PANTHER" id="PTHR22852:SF0">
    <property type="entry name" value="DENTICLELESS PROTEIN HOMOLOG"/>
    <property type="match status" value="1"/>
</dbReference>
<dbReference type="InterPro" id="IPR019775">
    <property type="entry name" value="WD40_repeat_CS"/>
</dbReference>
<feature type="compositionally biased region" description="Low complexity" evidence="7">
    <location>
        <begin position="23"/>
        <end position="34"/>
    </location>
</feature>
<keyword evidence="4" id="KW-0833">Ubl conjugation pathway</keyword>
<dbReference type="PROSITE" id="PS50082">
    <property type="entry name" value="WD_REPEATS_2"/>
    <property type="match status" value="2"/>
</dbReference>
<dbReference type="PANTHER" id="PTHR22852">
    <property type="entry name" value="LETHAL 2 DENTICLELESS PROTEIN RETINOIC ACID-REGULATED NUCLEAR MATRIX-ASSOCIATED PROTEIN"/>
    <property type="match status" value="1"/>
</dbReference>
<dbReference type="PROSITE" id="PS00678">
    <property type="entry name" value="WD_REPEATS_1"/>
    <property type="match status" value="1"/>
</dbReference>
<reference evidence="8" key="1">
    <citation type="journal article" date="2020" name="Stud. Mycol.">
        <title>101 Dothideomycetes genomes: a test case for predicting lifestyles and emergence of pathogens.</title>
        <authorList>
            <person name="Haridas S."/>
            <person name="Albert R."/>
            <person name="Binder M."/>
            <person name="Bloem J."/>
            <person name="Labutti K."/>
            <person name="Salamov A."/>
            <person name="Andreopoulos B."/>
            <person name="Baker S."/>
            <person name="Barry K."/>
            <person name="Bills G."/>
            <person name="Bluhm B."/>
            <person name="Cannon C."/>
            <person name="Castanera R."/>
            <person name="Culley D."/>
            <person name="Daum C."/>
            <person name="Ezra D."/>
            <person name="Gonzalez J."/>
            <person name="Henrissat B."/>
            <person name="Kuo A."/>
            <person name="Liang C."/>
            <person name="Lipzen A."/>
            <person name="Lutzoni F."/>
            <person name="Magnuson J."/>
            <person name="Mondo S."/>
            <person name="Nolan M."/>
            <person name="Ohm R."/>
            <person name="Pangilinan J."/>
            <person name="Park H.-J."/>
            <person name="Ramirez L."/>
            <person name="Alfaro M."/>
            <person name="Sun H."/>
            <person name="Tritt A."/>
            <person name="Yoshinaga Y."/>
            <person name="Zwiers L.-H."/>
            <person name="Turgeon B."/>
            <person name="Goodwin S."/>
            <person name="Spatafora J."/>
            <person name="Crous P."/>
            <person name="Grigoriev I."/>
        </authorList>
    </citation>
    <scope>NUCLEOTIDE SEQUENCE</scope>
    <source>
        <strain evidence="8">ATCC 16933</strain>
    </source>
</reference>
<evidence type="ECO:0000256" key="4">
    <source>
        <dbReference type="ARBA" id="ARBA00022786"/>
    </source>
</evidence>
<feature type="compositionally biased region" description="Basic and acidic residues" evidence="7">
    <location>
        <begin position="425"/>
        <end position="434"/>
    </location>
</feature>
<evidence type="ECO:0000313" key="9">
    <source>
        <dbReference type="Proteomes" id="UP000799766"/>
    </source>
</evidence>
<comment type="pathway">
    <text evidence="1">Protein modification; protein ubiquitination.</text>
</comment>